<sequence>MSRNTNDSFIINAFHVAKPIVSLGPDNTFLDVRNTMLKYNIKRIVVFDSSLPDKKAIGIVTEKDIANFLSSHQFDKRRLGEIKLQELLQNKKPELYAVHKNFSLGICAQLMLDKNISSLLLVDEENNAKKIITKTDLIALIASRDIGNFTTHDYMTQKVIAVRPEENANSIPELLTQYNISRVIVVRENKPIGIITTRDMIPKGKYFGISSHRLKEFENRHLSSRIRMLPFTAEDIMTSNPLILIEQHDSLTNAARLMLGNQISGIPVVNKLQELVGIITKTDIIKAIVDLGTNKGQ</sequence>
<feature type="domain" description="CBS" evidence="3">
    <location>
        <begin position="155"/>
        <end position="211"/>
    </location>
</feature>
<dbReference type="Proteomes" id="UP000294299">
    <property type="component" value="Chromosome NFRAN"/>
</dbReference>
<reference evidence="4 5" key="1">
    <citation type="submission" date="2019-02" db="EMBL/GenBank/DDBJ databases">
        <authorList>
            <person name="Lehtovirta-Morley E L."/>
        </authorList>
    </citation>
    <scope>NUCLEOTIDE SEQUENCE [LARGE SCALE GENOMIC DNA]</scope>
    <source>
        <strain evidence="4">NFRAN1</strain>
    </source>
</reference>
<gene>
    <name evidence="4" type="ORF">NFRAN_1551</name>
</gene>
<name>A0A484IAS4_9ARCH</name>
<evidence type="ECO:0000259" key="3">
    <source>
        <dbReference type="PROSITE" id="PS51371"/>
    </source>
</evidence>
<protein>
    <submittedName>
        <fullName evidence="4">Inosine 5'-monophosphate dehydrogenase</fullName>
    </submittedName>
</protein>
<keyword evidence="1 2" id="KW-0129">CBS domain</keyword>
<organism evidence="4 5">
    <name type="scientific">Candidatus Nitrosocosmicus franklandianus</name>
    <dbReference type="NCBI Taxonomy" id="1798806"/>
    <lineage>
        <taxon>Archaea</taxon>
        <taxon>Nitrososphaerota</taxon>
        <taxon>Nitrososphaeria</taxon>
        <taxon>Nitrososphaerales</taxon>
        <taxon>Nitrososphaeraceae</taxon>
        <taxon>Candidatus Nitrosocosmicus</taxon>
    </lineage>
</organism>
<evidence type="ECO:0000256" key="1">
    <source>
        <dbReference type="ARBA" id="ARBA00023122"/>
    </source>
</evidence>
<dbReference type="EMBL" id="LR216287">
    <property type="protein sequence ID" value="VFJ13873.1"/>
    <property type="molecule type" value="Genomic_DNA"/>
</dbReference>
<feature type="domain" description="CBS" evidence="3">
    <location>
        <begin position="91"/>
        <end position="151"/>
    </location>
</feature>
<dbReference type="InterPro" id="IPR046342">
    <property type="entry name" value="CBS_dom_sf"/>
</dbReference>
<dbReference type="SUPFAM" id="SSF54631">
    <property type="entry name" value="CBS-domain pair"/>
    <property type="match status" value="2"/>
</dbReference>
<evidence type="ECO:0000256" key="2">
    <source>
        <dbReference type="PROSITE-ProRule" id="PRU00703"/>
    </source>
</evidence>
<dbReference type="PANTHER" id="PTHR43080">
    <property type="entry name" value="CBS DOMAIN-CONTAINING PROTEIN CBSX3, MITOCHONDRIAL"/>
    <property type="match status" value="1"/>
</dbReference>
<dbReference type="Pfam" id="PF00571">
    <property type="entry name" value="CBS"/>
    <property type="match status" value="4"/>
</dbReference>
<evidence type="ECO:0000313" key="4">
    <source>
        <dbReference type="EMBL" id="VFJ13873.1"/>
    </source>
</evidence>
<dbReference type="GeneID" id="39420893"/>
<evidence type="ECO:0000313" key="5">
    <source>
        <dbReference type="Proteomes" id="UP000294299"/>
    </source>
</evidence>
<dbReference type="InterPro" id="IPR000644">
    <property type="entry name" value="CBS_dom"/>
</dbReference>
<accession>A0A484IAS4</accession>
<dbReference type="PROSITE" id="PS51371">
    <property type="entry name" value="CBS"/>
    <property type="match status" value="4"/>
</dbReference>
<dbReference type="AlphaFoldDB" id="A0A484IAS4"/>
<dbReference type="PANTHER" id="PTHR43080:SF2">
    <property type="entry name" value="CBS DOMAIN-CONTAINING PROTEIN"/>
    <property type="match status" value="1"/>
</dbReference>
<keyword evidence="5" id="KW-1185">Reference proteome</keyword>
<dbReference type="RefSeq" id="WP_134483932.1">
    <property type="nucleotide sequence ID" value="NZ_LR216287.1"/>
</dbReference>
<feature type="domain" description="CBS" evidence="3">
    <location>
        <begin position="237"/>
        <end position="296"/>
    </location>
</feature>
<proteinExistence type="predicted"/>
<dbReference type="Gene3D" id="3.10.580.10">
    <property type="entry name" value="CBS-domain"/>
    <property type="match status" value="2"/>
</dbReference>
<dbReference type="KEGG" id="nfn:NFRAN_1551"/>
<dbReference type="OrthoDB" id="43333at2157"/>
<dbReference type="SMART" id="SM00116">
    <property type="entry name" value="CBS"/>
    <property type="match status" value="4"/>
</dbReference>
<feature type="domain" description="CBS" evidence="3">
    <location>
        <begin position="16"/>
        <end position="76"/>
    </location>
</feature>
<dbReference type="InterPro" id="IPR051257">
    <property type="entry name" value="Diverse_CBS-Domain"/>
</dbReference>